<feature type="transmembrane region" description="Helical" evidence="1">
    <location>
        <begin position="7"/>
        <end position="28"/>
    </location>
</feature>
<keyword evidence="1" id="KW-0812">Transmembrane</keyword>
<keyword evidence="1" id="KW-0472">Membrane</keyword>
<keyword evidence="1" id="KW-1133">Transmembrane helix</keyword>
<accession>A0A8S5MM83</accession>
<organism evidence="2">
    <name type="scientific">Siphoviridae sp. ctxc31</name>
    <dbReference type="NCBI Taxonomy" id="2826520"/>
    <lineage>
        <taxon>Viruses</taxon>
        <taxon>Duplodnaviria</taxon>
        <taxon>Heunggongvirae</taxon>
        <taxon>Uroviricota</taxon>
        <taxon>Caudoviricetes</taxon>
    </lineage>
</organism>
<name>A0A8S5MM83_9CAUD</name>
<protein>
    <submittedName>
        <fullName evidence="2">Uncharacterized protein</fullName>
    </submittedName>
</protein>
<sequence length="29" mass="3430">MKRISRSLSLISSFLLKCLVFMTFNYLFA</sequence>
<evidence type="ECO:0000313" key="2">
    <source>
        <dbReference type="EMBL" id="DAD83493.1"/>
    </source>
</evidence>
<dbReference type="EMBL" id="BK014938">
    <property type="protein sequence ID" value="DAD83493.1"/>
    <property type="molecule type" value="Genomic_DNA"/>
</dbReference>
<reference evidence="2" key="1">
    <citation type="journal article" date="2021" name="Proc. Natl. Acad. Sci. U.S.A.">
        <title>A Catalog of Tens of Thousands of Viruses from Human Metagenomes Reveals Hidden Associations with Chronic Diseases.</title>
        <authorList>
            <person name="Tisza M.J."/>
            <person name="Buck C.B."/>
        </authorList>
    </citation>
    <scope>NUCLEOTIDE SEQUENCE</scope>
    <source>
        <strain evidence="2">Ctxc31</strain>
    </source>
</reference>
<proteinExistence type="predicted"/>
<evidence type="ECO:0000256" key="1">
    <source>
        <dbReference type="SAM" id="Phobius"/>
    </source>
</evidence>